<keyword evidence="1" id="KW-1133">Transmembrane helix</keyword>
<evidence type="ECO:0000313" key="2">
    <source>
        <dbReference type="EMBL" id="MDP9894115.1"/>
    </source>
</evidence>
<protein>
    <recommendedName>
        <fullName evidence="4">YcxB-like protein domain-containing protein</fullName>
    </recommendedName>
</protein>
<organism evidence="2 3">
    <name type="scientific">Variovorax boronicumulans</name>
    <dbReference type="NCBI Taxonomy" id="436515"/>
    <lineage>
        <taxon>Bacteria</taxon>
        <taxon>Pseudomonadati</taxon>
        <taxon>Pseudomonadota</taxon>
        <taxon>Betaproteobacteria</taxon>
        <taxon>Burkholderiales</taxon>
        <taxon>Comamonadaceae</taxon>
        <taxon>Variovorax</taxon>
    </lineage>
</organism>
<feature type="transmembrane region" description="Helical" evidence="1">
    <location>
        <begin position="20"/>
        <end position="42"/>
    </location>
</feature>
<comment type="caution">
    <text evidence="2">The sequence shown here is derived from an EMBL/GenBank/DDBJ whole genome shotgun (WGS) entry which is preliminary data.</text>
</comment>
<feature type="transmembrane region" description="Helical" evidence="1">
    <location>
        <begin position="186"/>
        <end position="206"/>
    </location>
</feature>
<feature type="transmembrane region" description="Helical" evidence="1">
    <location>
        <begin position="212"/>
        <end position="236"/>
    </location>
</feature>
<proteinExistence type="predicted"/>
<evidence type="ECO:0008006" key="4">
    <source>
        <dbReference type="Google" id="ProtNLM"/>
    </source>
</evidence>
<dbReference type="RefSeq" id="WP_307685344.1">
    <property type="nucleotide sequence ID" value="NZ_JAUSRD010000007.1"/>
</dbReference>
<dbReference type="Proteomes" id="UP001242045">
    <property type="component" value="Unassembled WGS sequence"/>
</dbReference>
<keyword evidence="1" id="KW-0472">Membrane</keyword>
<sequence>MSSPVFSRRIQVTQPDASGIWPILSLCAAYTALIGVAAAWLLDPDATGWYIALGMVGMIGFLAAWLVGLVFVVRAWIWVETHWLRPEKSRPKPFNENTQVDIGEEGFSVQGLGRVEWIDVLGIEAIPDSDNYLIVHTRPFRKLMLTAPVDELVPVINHYLALRTHAKAMPKGTVQSRAMLFCWRCFLAWVWAGYALAGAAGIALLFNASDAGFLKTMVGLCVFMPMVAWLVWTIPFSRISLFSRSRVRAFQLDNTQLRSIDGDWQVDLRQAQVSHRHASGIGYEFDFLAIRPKAGKRLDLLLEGGADQEALLEALSERGFLPRENPER</sequence>
<gene>
    <name evidence="2" type="ORF">J2W31_003238</name>
</gene>
<feature type="transmembrane region" description="Helical" evidence="1">
    <location>
        <begin position="48"/>
        <end position="79"/>
    </location>
</feature>
<evidence type="ECO:0000313" key="3">
    <source>
        <dbReference type="Proteomes" id="UP001242045"/>
    </source>
</evidence>
<evidence type="ECO:0000256" key="1">
    <source>
        <dbReference type="SAM" id="Phobius"/>
    </source>
</evidence>
<dbReference type="AlphaFoldDB" id="A0AAW8CUX5"/>
<name>A0AAW8CUX5_9BURK</name>
<accession>A0AAW8CUX5</accession>
<dbReference type="EMBL" id="JAUSRD010000007">
    <property type="protein sequence ID" value="MDP9894115.1"/>
    <property type="molecule type" value="Genomic_DNA"/>
</dbReference>
<reference evidence="2" key="1">
    <citation type="submission" date="2023-07" db="EMBL/GenBank/DDBJ databases">
        <title>Sorghum-associated microbial communities from plants grown in Nebraska, USA.</title>
        <authorList>
            <person name="Schachtman D."/>
        </authorList>
    </citation>
    <scope>NUCLEOTIDE SEQUENCE</scope>
    <source>
        <strain evidence="2">DS3754</strain>
    </source>
</reference>
<keyword evidence="1" id="KW-0812">Transmembrane</keyword>